<dbReference type="InterPro" id="IPR001867">
    <property type="entry name" value="OmpR/PhoB-type_DNA-bd"/>
</dbReference>
<dbReference type="InterPro" id="IPR036388">
    <property type="entry name" value="WH-like_DNA-bd_sf"/>
</dbReference>
<dbReference type="Pfam" id="PF00486">
    <property type="entry name" value="Trans_reg_C"/>
    <property type="match status" value="1"/>
</dbReference>
<feature type="DNA-binding region" description="OmpR/PhoB-type" evidence="2">
    <location>
        <begin position="16"/>
        <end position="126"/>
    </location>
</feature>
<dbReference type="RefSeq" id="WP_070115719.1">
    <property type="nucleotide sequence ID" value="NZ_MASR01000001.1"/>
</dbReference>
<name>A0A1E8CIH9_9GAMM</name>
<reference evidence="6" key="1">
    <citation type="submission" date="2016-07" db="EMBL/GenBank/DDBJ databases">
        <authorList>
            <person name="Florea S."/>
            <person name="Webb J.S."/>
            <person name="Jaromczyk J."/>
            <person name="Schardl C.L."/>
        </authorList>
    </citation>
    <scope>NUCLEOTIDE SEQUENCE [LARGE SCALE GENOMIC DNA]</scope>
    <source>
        <strain evidence="6">KCTC 42131</strain>
    </source>
</reference>
<dbReference type="GO" id="GO:0003677">
    <property type="term" value="F:DNA binding"/>
    <property type="evidence" value="ECO:0007669"/>
    <property type="project" value="UniProtKB-UniRule"/>
</dbReference>
<dbReference type="SUPFAM" id="SSF46894">
    <property type="entry name" value="C-terminal effector domain of the bipartite response regulators"/>
    <property type="match status" value="1"/>
</dbReference>
<dbReference type="AlphaFoldDB" id="A0A1E8CIH9"/>
<organism evidence="5 6">
    <name type="scientific">Pseudohongiella acticola</name>
    <dbReference type="NCBI Taxonomy" id="1524254"/>
    <lineage>
        <taxon>Bacteria</taxon>
        <taxon>Pseudomonadati</taxon>
        <taxon>Pseudomonadota</taxon>
        <taxon>Gammaproteobacteria</taxon>
        <taxon>Pseudomonadales</taxon>
        <taxon>Pseudohongiellaceae</taxon>
        <taxon>Pseudohongiella</taxon>
    </lineage>
</organism>
<feature type="domain" description="OmpR/PhoB-type" evidence="4">
    <location>
        <begin position="16"/>
        <end position="126"/>
    </location>
</feature>
<dbReference type="EMBL" id="MASR01000001">
    <property type="protein sequence ID" value="OFE12095.1"/>
    <property type="molecule type" value="Genomic_DNA"/>
</dbReference>
<dbReference type="SUPFAM" id="SSF48452">
    <property type="entry name" value="TPR-like"/>
    <property type="match status" value="1"/>
</dbReference>
<proteinExistence type="predicted"/>
<evidence type="ECO:0000259" key="4">
    <source>
        <dbReference type="PROSITE" id="PS51755"/>
    </source>
</evidence>
<comment type="caution">
    <text evidence="5">The sequence shown here is derived from an EMBL/GenBank/DDBJ whole genome shotgun (WGS) entry which is preliminary data.</text>
</comment>
<dbReference type="InterPro" id="IPR016032">
    <property type="entry name" value="Sig_transdc_resp-reg_C-effctor"/>
</dbReference>
<dbReference type="PROSITE" id="PS51755">
    <property type="entry name" value="OMPR_PHOB"/>
    <property type="match status" value="1"/>
</dbReference>
<dbReference type="InterPro" id="IPR011990">
    <property type="entry name" value="TPR-like_helical_dom_sf"/>
</dbReference>
<evidence type="ECO:0000256" key="1">
    <source>
        <dbReference type="ARBA" id="ARBA00023125"/>
    </source>
</evidence>
<dbReference type="STRING" id="1524254.PHACT_02240"/>
<evidence type="ECO:0000313" key="5">
    <source>
        <dbReference type="EMBL" id="OFE12095.1"/>
    </source>
</evidence>
<feature type="region of interest" description="Disordered" evidence="3">
    <location>
        <begin position="130"/>
        <end position="186"/>
    </location>
</feature>
<evidence type="ECO:0000256" key="2">
    <source>
        <dbReference type="PROSITE-ProRule" id="PRU01091"/>
    </source>
</evidence>
<dbReference type="GO" id="GO:0006355">
    <property type="term" value="P:regulation of DNA-templated transcription"/>
    <property type="evidence" value="ECO:0007669"/>
    <property type="project" value="InterPro"/>
</dbReference>
<dbReference type="Gene3D" id="1.25.40.10">
    <property type="entry name" value="Tetratricopeptide repeat domain"/>
    <property type="match status" value="1"/>
</dbReference>
<evidence type="ECO:0000313" key="6">
    <source>
        <dbReference type="Proteomes" id="UP000175669"/>
    </source>
</evidence>
<protein>
    <recommendedName>
        <fullName evidence="4">OmpR/PhoB-type domain-containing protein</fullName>
    </recommendedName>
</protein>
<dbReference type="SMART" id="SM00862">
    <property type="entry name" value="Trans_reg_C"/>
    <property type="match status" value="1"/>
</dbReference>
<dbReference type="CDD" id="cd00383">
    <property type="entry name" value="trans_reg_C"/>
    <property type="match status" value="1"/>
</dbReference>
<keyword evidence="1 2" id="KW-0238">DNA-binding</keyword>
<gene>
    <name evidence="5" type="ORF">PHACT_02240</name>
</gene>
<dbReference type="Proteomes" id="UP000175669">
    <property type="component" value="Unassembled WGS sequence"/>
</dbReference>
<dbReference type="GO" id="GO:0000160">
    <property type="term" value="P:phosphorelay signal transduction system"/>
    <property type="evidence" value="ECO:0007669"/>
    <property type="project" value="InterPro"/>
</dbReference>
<dbReference type="Gene3D" id="1.10.10.10">
    <property type="entry name" value="Winged helix-like DNA-binding domain superfamily/Winged helix DNA-binding domain"/>
    <property type="match status" value="1"/>
</dbReference>
<sequence length="751" mass="84161">MADKTTSNAYNTKNLQQTLQIGDWQVSPGACTVKKNGAGTGNETDVGTNVETKVTPRSMDVLKLLIERDGNVVSPGEFLETIWRSPIATDHAVHKAIAELRSALQDDAHNPRYIKTIPKRGYKLIAHIASEPQQHAVPADKPATEHRTDPDQSQSERAAAGNNPLAPEQQTPHGDGEEHTVATTRATSRQTFWRKLAVAAMLSALVISAPLFIRSPESTPEATSVVQLAVLPFASRDFSDDNQILAEGLRESLIHGLSKLGHLQVLSPARNPETLSAVRQYGDNYLQQADHVLQGSVMTSDGRLRVIVQLVRVSDGLREYSDQFDLPMNDIFAVQDQIVSNVTSALRVYLNENERTQMRDWGTTNAVAYEHFLRGEFYNNQFSPADWERAIESHQAAIELDPNFLNAYHGVATAANNLAVYSGADKIDKMYQLVLDTHRQISQINPESDILDSIHAIKLRMRGSSYIQQEMQLREQILSGEPPHFALSHYALLLIGARMYDEAARFLEQASEAGPFEISPDEAWSYRTNVLTPADSVMARKNQLQQRPYHVAFLGSVAVNLAVLGDFRQAQIYLNQQREVDLEGILAHYSEVVMSYLAGDIKADTPAYFAALRDDPDFYYNNGVLAFMVGDIERGVHYWQNLPPVHLRRLFNVTHAAEKYFPEQVLYSPEYLDLLDAMGAGLAWQRRLMEGVMAMEATTGVSLSRRSRDAYDSQRLMLKNNLWSEQEWSEHQHYLSQRLAQASTLDAARIH</sequence>
<accession>A0A1E8CIH9</accession>
<keyword evidence="6" id="KW-1185">Reference proteome</keyword>
<evidence type="ECO:0000256" key="3">
    <source>
        <dbReference type="SAM" id="MobiDB-lite"/>
    </source>
</evidence>